<organism evidence="2 3">
    <name type="scientific">Solirubrobacter pauli</name>
    <dbReference type="NCBI Taxonomy" id="166793"/>
    <lineage>
        <taxon>Bacteria</taxon>
        <taxon>Bacillati</taxon>
        <taxon>Actinomycetota</taxon>
        <taxon>Thermoleophilia</taxon>
        <taxon>Solirubrobacterales</taxon>
        <taxon>Solirubrobacteraceae</taxon>
        <taxon>Solirubrobacter</taxon>
    </lineage>
</organism>
<evidence type="ECO:0008006" key="4">
    <source>
        <dbReference type="Google" id="ProtNLM"/>
    </source>
</evidence>
<evidence type="ECO:0000313" key="3">
    <source>
        <dbReference type="Proteomes" id="UP000278962"/>
    </source>
</evidence>
<reference evidence="2 3" key="1">
    <citation type="submission" date="2018-10" db="EMBL/GenBank/DDBJ databases">
        <title>Genomic Encyclopedia of Archaeal and Bacterial Type Strains, Phase II (KMG-II): from individual species to whole genera.</title>
        <authorList>
            <person name="Goeker M."/>
        </authorList>
    </citation>
    <scope>NUCLEOTIDE SEQUENCE [LARGE SCALE GENOMIC DNA]</scope>
    <source>
        <strain evidence="2 3">DSM 14954</strain>
    </source>
</reference>
<dbReference type="EMBL" id="RBIL01000001">
    <property type="protein sequence ID" value="RKQ92403.1"/>
    <property type="molecule type" value="Genomic_DNA"/>
</dbReference>
<name>A0A660LF39_9ACTN</name>
<evidence type="ECO:0000313" key="2">
    <source>
        <dbReference type="EMBL" id="RKQ92403.1"/>
    </source>
</evidence>
<dbReference type="RefSeq" id="WP_121250101.1">
    <property type="nucleotide sequence ID" value="NZ_RBIL01000001.1"/>
</dbReference>
<dbReference type="OrthoDB" id="9860809at2"/>
<evidence type="ECO:0000256" key="1">
    <source>
        <dbReference type="SAM" id="MobiDB-lite"/>
    </source>
</evidence>
<keyword evidence="3" id="KW-1185">Reference proteome</keyword>
<protein>
    <recommendedName>
        <fullName evidence="4">Flagellar protein FliT</fullName>
    </recommendedName>
</protein>
<feature type="region of interest" description="Disordered" evidence="1">
    <location>
        <begin position="88"/>
        <end position="108"/>
    </location>
</feature>
<gene>
    <name evidence="2" type="ORF">C8N24_2249</name>
</gene>
<dbReference type="AlphaFoldDB" id="A0A660LF39"/>
<comment type="caution">
    <text evidence="2">The sequence shown here is derived from an EMBL/GenBank/DDBJ whole genome shotgun (WGS) entry which is preliminary data.</text>
</comment>
<accession>A0A660LF39</accession>
<dbReference type="Proteomes" id="UP000278962">
    <property type="component" value="Unassembled WGS sequence"/>
</dbReference>
<sequence length="108" mass="11598">MSAEAQPWAELVALAERERDLVRDGRWEEVPAASAERLSASVALGHPPVAARAHLERLVELQAEIHAGLSAGRAFTLQKLGGMNRNKTAMRGYAGPPPVEHGLVNRSA</sequence>
<proteinExistence type="predicted"/>